<protein>
    <submittedName>
        <fullName evidence="2">Uncharacterized protein</fullName>
    </submittedName>
</protein>
<evidence type="ECO:0000313" key="3">
    <source>
        <dbReference type="Proteomes" id="UP000013827"/>
    </source>
</evidence>
<reference evidence="2" key="2">
    <citation type="submission" date="2024-10" db="UniProtKB">
        <authorList>
            <consortium name="EnsemblProtists"/>
        </authorList>
    </citation>
    <scope>IDENTIFICATION</scope>
</reference>
<dbReference type="GeneID" id="17251463"/>
<organism evidence="2 3">
    <name type="scientific">Emiliania huxleyi (strain CCMP1516)</name>
    <dbReference type="NCBI Taxonomy" id="280463"/>
    <lineage>
        <taxon>Eukaryota</taxon>
        <taxon>Haptista</taxon>
        <taxon>Haptophyta</taxon>
        <taxon>Prymnesiophyceae</taxon>
        <taxon>Isochrysidales</taxon>
        <taxon>Noelaerhabdaceae</taxon>
        <taxon>Emiliania</taxon>
    </lineage>
</organism>
<dbReference type="HOGENOM" id="CLU_1436912_0_0_1"/>
<name>A0A0D3I2D3_EMIH1</name>
<keyword evidence="3" id="KW-1185">Reference proteome</keyword>
<dbReference type="Proteomes" id="UP000013827">
    <property type="component" value="Unassembled WGS sequence"/>
</dbReference>
<dbReference type="RefSeq" id="XP_005757847.1">
    <property type="nucleotide sequence ID" value="XM_005757790.1"/>
</dbReference>
<evidence type="ECO:0000256" key="1">
    <source>
        <dbReference type="SAM" id="MobiDB-lite"/>
    </source>
</evidence>
<proteinExistence type="predicted"/>
<reference evidence="3" key="1">
    <citation type="journal article" date="2013" name="Nature">
        <title>Pan genome of the phytoplankton Emiliania underpins its global distribution.</title>
        <authorList>
            <person name="Read B.A."/>
            <person name="Kegel J."/>
            <person name="Klute M.J."/>
            <person name="Kuo A."/>
            <person name="Lefebvre S.C."/>
            <person name="Maumus F."/>
            <person name="Mayer C."/>
            <person name="Miller J."/>
            <person name="Monier A."/>
            <person name="Salamov A."/>
            <person name="Young J."/>
            <person name="Aguilar M."/>
            <person name="Claverie J.M."/>
            <person name="Frickenhaus S."/>
            <person name="Gonzalez K."/>
            <person name="Herman E.K."/>
            <person name="Lin Y.C."/>
            <person name="Napier J."/>
            <person name="Ogata H."/>
            <person name="Sarno A.F."/>
            <person name="Shmutz J."/>
            <person name="Schroeder D."/>
            <person name="de Vargas C."/>
            <person name="Verret F."/>
            <person name="von Dassow P."/>
            <person name="Valentin K."/>
            <person name="Van de Peer Y."/>
            <person name="Wheeler G."/>
            <person name="Dacks J.B."/>
            <person name="Delwiche C.F."/>
            <person name="Dyhrman S.T."/>
            <person name="Glockner G."/>
            <person name="John U."/>
            <person name="Richards T."/>
            <person name="Worden A.Z."/>
            <person name="Zhang X."/>
            <person name="Grigoriev I.V."/>
            <person name="Allen A.E."/>
            <person name="Bidle K."/>
            <person name="Borodovsky M."/>
            <person name="Bowler C."/>
            <person name="Brownlee C."/>
            <person name="Cock J.M."/>
            <person name="Elias M."/>
            <person name="Gladyshev V.N."/>
            <person name="Groth M."/>
            <person name="Guda C."/>
            <person name="Hadaegh A."/>
            <person name="Iglesias-Rodriguez M.D."/>
            <person name="Jenkins J."/>
            <person name="Jones B.M."/>
            <person name="Lawson T."/>
            <person name="Leese F."/>
            <person name="Lindquist E."/>
            <person name="Lobanov A."/>
            <person name="Lomsadze A."/>
            <person name="Malik S.B."/>
            <person name="Marsh M.E."/>
            <person name="Mackinder L."/>
            <person name="Mock T."/>
            <person name="Mueller-Roeber B."/>
            <person name="Pagarete A."/>
            <person name="Parker M."/>
            <person name="Probert I."/>
            <person name="Quesneville H."/>
            <person name="Raines C."/>
            <person name="Rensing S.A."/>
            <person name="Riano-Pachon D.M."/>
            <person name="Richier S."/>
            <person name="Rokitta S."/>
            <person name="Shiraiwa Y."/>
            <person name="Soanes D.M."/>
            <person name="van der Giezen M."/>
            <person name="Wahlund T.M."/>
            <person name="Williams B."/>
            <person name="Wilson W."/>
            <person name="Wolfe G."/>
            <person name="Wurch L.L."/>
        </authorList>
    </citation>
    <scope>NUCLEOTIDE SEQUENCE</scope>
</reference>
<feature type="region of interest" description="Disordered" evidence="1">
    <location>
        <begin position="144"/>
        <end position="167"/>
    </location>
</feature>
<dbReference type="PaxDb" id="2903-EOD05418"/>
<dbReference type="AlphaFoldDB" id="A0A0D3I2D3"/>
<dbReference type="KEGG" id="ehx:EMIHUDRAFT_199141"/>
<accession>A0A0D3I2D3</accession>
<evidence type="ECO:0000313" key="2">
    <source>
        <dbReference type="EnsemblProtists" id="EOD05418"/>
    </source>
</evidence>
<sequence length="189" mass="20234">MEAVPVEVARSAQLRQLESTSTILAAAALLWACYRATRFIVESRRRRALLASLPPARDGAIAVAHECYTATEWLTIGGVCSLAELVTSIGERRYGSNVAVDASFVDASGREQALHGGLSLDALRGARLLRIVQRDGPRAPFGEEEGLIFGGGQSQRTTPALQHDPEDDDDELTLIGMTPAVVPISPLVE</sequence>
<dbReference type="EnsemblProtists" id="EOD05418">
    <property type="protein sequence ID" value="EOD05418"/>
    <property type="gene ID" value="EMIHUDRAFT_199141"/>
</dbReference>